<dbReference type="RefSeq" id="WP_377278560.1">
    <property type="nucleotide sequence ID" value="NZ_JBHSGL010000005.1"/>
</dbReference>
<comment type="caution">
    <text evidence="1">The sequence shown here is derived from an EMBL/GenBank/DDBJ whole genome shotgun (WGS) entry which is preliminary data.</text>
</comment>
<dbReference type="Proteomes" id="UP001595932">
    <property type="component" value="Unassembled WGS sequence"/>
</dbReference>
<keyword evidence="2" id="KW-1185">Reference proteome</keyword>
<gene>
    <name evidence="1" type="ORF">ACFO5U_09025</name>
</gene>
<proteinExistence type="predicted"/>
<name>A0ABV9MDW4_9BACL</name>
<evidence type="ECO:0000313" key="2">
    <source>
        <dbReference type="Proteomes" id="UP001595932"/>
    </source>
</evidence>
<reference evidence="2" key="1">
    <citation type="journal article" date="2019" name="Int. J. Syst. Evol. Microbiol.">
        <title>The Global Catalogue of Microorganisms (GCM) 10K type strain sequencing project: providing services to taxonomists for standard genome sequencing and annotation.</title>
        <authorList>
            <consortium name="The Broad Institute Genomics Platform"/>
            <consortium name="The Broad Institute Genome Sequencing Center for Infectious Disease"/>
            <person name="Wu L."/>
            <person name="Ma J."/>
        </authorList>
    </citation>
    <scope>NUCLEOTIDE SEQUENCE [LARGE SCALE GENOMIC DNA]</scope>
    <source>
        <strain evidence="2">CGMCC 1.12151</strain>
    </source>
</reference>
<evidence type="ECO:0000313" key="1">
    <source>
        <dbReference type="EMBL" id="MFC4713000.1"/>
    </source>
</evidence>
<protein>
    <submittedName>
        <fullName evidence="1">Uncharacterized protein</fullName>
    </submittedName>
</protein>
<accession>A0ABV9MDW4</accession>
<organism evidence="1 2">
    <name type="scientific">Planococcus dechangensis</name>
    <dbReference type="NCBI Taxonomy" id="1176255"/>
    <lineage>
        <taxon>Bacteria</taxon>
        <taxon>Bacillati</taxon>
        <taxon>Bacillota</taxon>
        <taxon>Bacilli</taxon>
        <taxon>Bacillales</taxon>
        <taxon>Caryophanaceae</taxon>
        <taxon>Planococcus</taxon>
    </lineage>
</organism>
<sequence>MIDKIKQAIECGKYRTDVYLQFTQFQQQENCLTLTCSIYVDEDDKEKLMDQWLIKCLDWEEYRVESFLSYEHQEFEVTDEHPYLWDYQKPLTELYFRGKAMNVKALIGALYLKHHSLTNDLIPFNQYLNTHIGTGDLEWLLSSSQGLFSTAPKILTESYQEILEEYGFSTSQLLPREIFTCKDFHLLRLGPSYIIAKEFRAFRVDKENWLL</sequence>
<dbReference type="EMBL" id="JBHSGL010000005">
    <property type="protein sequence ID" value="MFC4713000.1"/>
    <property type="molecule type" value="Genomic_DNA"/>
</dbReference>